<dbReference type="EMBL" id="JAPDFR010000001">
    <property type="protein sequence ID" value="KAK0392097.1"/>
    <property type="molecule type" value="Genomic_DNA"/>
</dbReference>
<sequence>MSLGHPPGASSIVIPPPPPASTQYRIQPRRPEHKYRPGKKGRLEYSSDGTGSNRSGSSTYSYRKSRRNRTHSASTDSSGEAVDPVSARNARVFPPRFPAATTRGAPPTKSVAIHNITSWVHQYERENSRLSPNDATFLKPPPPPTHVLGKSRDADLSSFADSSSDATTVSDVTLAETIEQLWQSLKDKRSKVSEIKSDMSRQRRELRALRRKRDDADNALMNILRPMLINQRSVLNMSQHILRERLFEVQDLWNDYNHREAIYEGLELLLDEEEESLNYTEIRFFSVLAAGRTEQDTAPQPKDRNPTPTPLFDVPIELRGISPEGPKEELHPHYVKLTSMVGDLQNAKEQHAELQAEREAFEEDIAVKRSTNQEVPLDTIRSLEESRVEEHRLGQRVESLKVQTDKLKSVCEKEGVMRKHMSIGMQYFLDPTIDYESDIDLDDGLKVANPLRHARFPELLSQPDHIMADPLPLTPLGAVKRAEQLSMASPDNREKLRLARKEYAIENRLKGDERQSKSEFVNRWLLQILQLSSLEASCLYDTFNSRSRLVIRNTALWQKDVLHYWFRDDTVVQYEEDQDRVSEDRNDNGSVSGFYADTPPMSKAMSRAESAPLRGMSPMSRASDDGSAKTLDGNFCLPEIAVLAGDLGDADRAHNAWSTTTSPPMMVAHLRARGGTAKPADEAQ</sequence>
<comment type="caution">
    <text evidence="3">The sequence shown here is derived from an EMBL/GenBank/DDBJ whole genome shotgun (WGS) entry which is preliminary data.</text>
</comment>
<evidence type="ECO:0000313" key="3">
    <source>
        <dbReference type="EMBL" id="KAK0392097.1"/>
    </source>
</evidence>
<dbReference type="AlphaFoldDB" id="A0AA39GU25"/>
<feature type="compositionally biased region" description="Basic residues" evidence="2">
    <location>
        <begin position="27"/>
        <end position="40"/>
    </location>
</feature>
<feature type="coiled-coil region" evidence="1">
    <location>
        <begin position="337"/>
        <end position="371"/>
    </location>
</feature>
<feature type="region of interest" description="Disordered" evidence="2">
    <location>
        <begin position="576"/>
        <end position="628"/>
    </location>
</feature>
<protein>
    <submittedName>
        <fullName evidence="3">Uncharacterized protein</fullName>
    </submittedName>
</protein>
<keyword evidence="1" id="KW-0175">Coiled coil</keyword>
<proteinExistence type="predicted"/>
<feature type="region of interest" description="Disordered" evidence="2">
    <location>
        <begin position="293"/>
        <end position="313"/>
    </location>
</feature>
<name>A0AA39GU25_SARSR</name>
<evidence type="ECO:0000256" key="2">
    <source>
        <dbReference type="SAM" id="MobiDB-lite"/>
    </source>
</evidence>
<dbReference type="Proteomes" id="UP001175261">
    <property type="component" value="Unassembled WGS sequence"/>
</dbReference>
<feature type="compositionally biased region" description="Polar residues" evidence="2">
    <location>
        <begin position="47"/>
        <end position="62"/>
    </location>
</feature>
<organism evidence="3 4">
    <name type="scientific">Sarocladium strictum</name>
    <name type="common">Black bundle disease fungus</name>
    <name type="synonym">Acremonium strictum</name>
    <dbReference type="NCBI Taxonomy" id="5046"/>
    <lineage>
        <taxon>Eukaryota</taxon>
        <taxon>Fungi</taxon>
        <taxon>Dikarya</taxon>
        <taxon>Ascomycota</taxon>
        <taxon>Pezizomycotina</taxon>
        <taxon>Sordariomycetes</taxon>
        <taxon>Hypocreomycetidae</taxon>
        <taxon>Hypocreales</taxon>
        <taxon>Sarocladiaceae</taxon>
        <taxon>Sarocladium</taxon>
    </lineage>
</organism>
<gene>
    <name evidence="3" type="ORF">NLU13_1595</name>
</gene>
<evidence type="ECO:0000313" key="4">
    <source>
        <dbReference type="Proteomes" id="UP001175261"/>
    </source>
</evidence>
<reference evidence="3" key="1">
    <citation type="submission" date="2022-10" db="EMBL/GenBank/DDBJ databases">
        <title>Determination and structural analysis of whole genome sequence of Sarocladium strictum F4-1.</title>
        <authorList>
            <person name="Hu L."/>
            <person name="Jiang Y."/>
        </authorList>
    </citation>
    <scope>NUCLEOTIDE SEQUENCE</scope>
    <source>
        <strain evidence="3">F4-1</strain>
    </source>
</reference>
<evidence type="ECO:0000256" key="1">
    <source>
        <dbReference type="SAM" id="Coils"/>
    </source>
</evidence>
<keyword evidence="4" id="KW-1185">Reference proteome</keyword>
<feature type="compositionally biased region" description="Low complexity" evidence="2">
    <location>
        <begin position="1"/>
        <end position="13"/>
    </location>
</feature>
<accession>A0AA39GU25</accession>
<feature type="region of interest" description="Disordered" evidence="2">
    <location>
        <begin position="1"/>
        <end position="109"/>
    </location>
</feature>
<feature type="coiled-coil region" evidence="1">
    <location>
        <begin position="185"/>
        <end position="219"/>
    </location>
</feature>